<proteinExistence type="predicted"/>
<evidence type="ECO:0000313" key="2">
    <source>
        <dbReference type="Proteomes" id="UP000004535"/>
    </source>
</evidence>
<accession>B9BHT2</accession>
<evidence type="ECO:0000313" key="1">
    <source>
        <dbReference type="EMBL" id="EEE09265.1"/>
    </source>
</evidence>
<dbReference type="EMBL" id="ACFC01000001">
    <property type="protein sequence ID" value="EEE09265.1"/>
    <property type="molecule type" value="Genomic_DNA"/>
</dbReference>
<dbReference type="AlphaFoldDB" id="B9BHT2"/>
<reference evidence="1 2" key="1">
    <citation type="journal article" date="2012" name="J. Bacteriol.">
        <title>Draft Genome Sequence Determination for Cystic Fibrosis and Chronic Granulomatous Disease Burkholderia multivorans Isolates.</title>
        <authorList>
            <person name="Varga J.J."/>
            <person name="Losada L."/>
            <person name="Zelazny A.M."/>
            <person name="Brinkac L."/>
            <person name="Harkins D."/>
            <person name="Radune D."/>
            <person name="Hostetler J."/>
            <person name="Sampaio E.P."/>
            <person name="Ronning C.M."/>
            <person name="Nierman W.C."/>
            <person name="Greenberg D.E."/>
            <person name="Holland S.M."/>
            <person name="Goldberg J.B."/>
        </authorList>
    </citation>
    <scope>NUCLEOTIDE SEQUENCE [LARGE SCALE GENOMIC DNA]</scope>
    <source>
        <strain evidence="1 2">CGD2</strain>
    </source>
</reference>
<sequence length="80" mass="8710">MLCHRAGFHGTEHYGAVHGEVVRTHRVRGRFHRSDRHWHGAGQLADAICAGDDYGRHPAHSGPGVGVARAVGIEQRARPS</sequence>
<dbReference type="Proteomes" id="UP000004535">
    <property type="component" value="Unassembled WGS sequence"/>
</dbReference>
<organism evidence="1 2">
    <name type="scientific">Burkholderia multivorans CGD2</name>
    <dbReference type="NCBI Taxonomy" id="513052"/>
    <lineage>
        <taxon>Bacteria</taxon>
        <taxon>Pseudomonadati</taxon>
        <taxon>Pseudomonadota</taxon>
        <taxon>Betaproteobacteria</taxon>
        <taxon>Burkholderiales</taxon>
        <taxon>Burkholderiaceae</taxon>
        <taxon>Burkholderia</taxon>
        <taxon>Burkholderia cepacia complex</taxon>
    </lineage>
</organism>
<gene>
    <name evidence="1" type="ORF">BURMUCGD2_4637</name>
</gene>
<comment type="caution">
    <text evidence="1">The sequence shown here is derived from an EMBL/GenBank/DDBJ whole genome shotgun (WGS) entry which is preliminary data.</text>
</comment>
<protein>
    <submittedName>
        <fullName evidence="1">Xanthine dehydrogenase chaperone/MPT insertion protein</fullName>
    </submittedName>
</protein>
<name>B9BHT2_9BURK</name>